<comment type="caution">
    <text evidence="1">The sequence shown here is derived from an EMBL/GenBank/DDBJ whole genome shotgun (WGS) entry which is preliminary data.</text>
</comment>
<dbReference type="RefSeq" id="WP_272438152.1">
    <property type="nucleotide sequence ID" value="NZ_JAMQKB010000043.1"/>
</dbReference>
<dbReference type="Proteomes" id="UP001145050">
    <property type="component" value="Unassembled WGS sequence"/>
</dbReference>
<gene>
    <name evidence="1" type="ORF">NC797_17730</name>
</gene>
<accession>A0A9X4ANZ6</accession>
<evidence type="ECO:0000313" key="1">
    <source>
        <dbReference type="EMBL" id="MDC3426324.1"/>
    </source>
</evidence>
<name>A0A9X4ANZ6_9BACI</name>
<dbReference type="EMBL" id="JAMQKB010000043">
    <property type="protein sequence ID" value="MDC3426324.1"/>
    <property type="molecule type" value="Genomic_DNA"/>
</dbReference>
<evidence type="ECO:0000313" key="2">
    <source>
        <dbReference type="Proteomes" id="UP001145050"/>
    </source>
</evidence>
<dbReference type="AlphaFoldDB" id="A0A9X4ANZ6"/>
<proteinExistence type="predicted"/>
<reference evidence="1" key="1">
    <citation type="submission" date="2022-06" db="EMBL/GenBank/DDBJ databases">
        <title>Aquibacillus sp. a new bacterium isolated from soil saline samples.</title>
        <authorList>
            <person name="Galisteo C."/>
            <person name="De La Haba R."/>
            <person name="Sanchez-Porro C."/>
            <person name="Ventosa A."/>
        </authorList>
    </citation>
    <scope>NUCLEOTIDE SEQUENCE</scope>
    <source>
        <strain evidence="1">3ASR75-11</strain>
    </source>
</reference>
<keyword evidence="2" id="KW-1185">Reference proteome</keyword>
<organism evidence="1 2">
    <name type="scientific">Terrihalobacillus insolitus</name>
    <dbReference type="NCBI Taxonomy" id="2950438"/>
    <lineage>
        <taxon>Bacteria</taxon>
        <taxon>Bacillati</taxon>
        <taxon>Bacillota</taxon>
        <taxon>Bacilli</taxon>
        <taxon>Bacillales</taxon>
        <taxon>Bacillaceae</taxon>
        <taxon>Terrihalobacillus</taxon>
    </lineage>
</organism>
<protein>
    <submittedName>
        <fullName evidence="1">Uncharacterized protein</fullName>
    </submittedName>
</protein>
<sequence>MLNAILVYALTDEQVYQQVDILKGKGIIKSTVLKGFEIELEEIFR</sequence>